<dbReference type="SUPFAM" id="SSF56219">
    <property type="entry name" value="DNase I-like"/>
    <property type="match status" value="1"/>
</dbReference>
<proteinExistence type="predicted"/>
<dbReference type="AlphaFoldDB" id="A0A438KBS4"/>
<feature type="domain" description="DUF4283" evidence="1">
    <location>
        <begin position="144"/>
        <end position="229"/>
    </location>
</feature>
<sequence>MEKSELPLVGREDNLELASKLGCWVGKFPFAYLSLPLGALFKPTTMWDVVEEKFQKSLVFPKGRGILGVWVLLADKLRSLAVALHSEDKVGLDIVGAKERKRGEAQAEEEEKNRSFVEVAKAKAGRIEDAVWLQLGGRALRSREEQLGHCLVGKWEAEAGRRLDLDCLRTWGRRLWNLKWGVCFSFLGGGFFLAEFEVAEEAERVLRRRNRRFQDRILHLERWGPEACCFQPRVHADQCWVRAVGLPLNFKNQEVFNKLGDSCGGLVVVDGDTTNFTQLQWARLLVKTDGKNLPRSLHVVVGSLCFTIQLWWEVPPWQRGTFGIQGAVRAIEEDKVEQVGVVSIEYGLGMAGGTEASEGNDGKGKGVVEVSGDGSEGVVLKGKGNGLSAHWAESVKRGNIKLLGAHEVCQQSVGLRESLAQKGHRLSSGGLEDSGLRVSGQPICQEGLAQLDNVEGLKRVRAPISSCVESRLVEAIVGAMPLVVVKEKNGANEALLEEASRYPHSETFSFLSFGSQHPSSSSSSSSSFCGGKKRYGRESEAPFVLEKGVTEFEGGEMPTKVVEKVLEEEDKSVLGSWMNGNFVNFADVWVIEALTKGQKVDLVCLQETKMQEMSRMIVRSLSVRRCLDWKALNSRGASSGVLVFWDKRGGSFTWKGGLNNQSHSRIDRWGGLRGGLMPFRFENMWLKEKGFKEKVQAWWDKVELTQPLSVQEVDARSGAKEDFKKWVLLEEISWRQKSREVRLREGDRNTSFFFKIANAHRRRNLLSRVKINGSWLTEENEVRNGVMNEFKLLLSTVEGWRPCIRGMSFKRLEPVVATRLEEPFSEQEMLETLKGFCGDKASGPDGFTMAF</sequence>
<dbReference type="PANTHER" id="PTHR34427">
    <property type="entry name" value="DUF4283 DOMAIN PROTEIN"/>
    <property type="match status" value="1"/>
</dbReference>
<accession>A0A438KBS4</accession>
<dbReference type="InterPro" id="IPR025558">
    <property type="entry name" value="DUF4283"/>
</dbReference>
<comment type="caution">
    <text evidence="2">The sequence shown here is derived from an EMBL/GenBank/DDBJ whole genome shotgun (WGS) entry which is preliminary data.</text>
</comment>
<evidence type="ECO:0000313" key="2">
    <source>
        <dbReference type="EMBL" id="RVX18630.1"/>
    </source>
</evidence>
<gene>
    <name evidence="2" type="ORF">CK203_006499</name>
</gene>
<dbReference type="PANTHER" id="PTHR34427:SF5">
    <property type="entry name" value="DUF4283 DOMAIN-CONTAINING PROTEIN"/>
    <property type="match status" value="1"/>
</dbReference>
<evidence type="ECO:0000259" key="1">
    <source>
        <dbReference type="Pfam" id="PF14111"/>
    </source>
</evidence>
<dbReference type="Pfam" id="PF14111">
    <property type="entry name" value="DUF4283"/>
    <property type="match status" value="1"/>
</dbReference>
<dbReference type="Proteomes" id="UP000288805">
    <property type="component" value="Unassembled WGS sequence"/>
</dbReference>
<reference evidence="2 3" key="1">
    <citation type="journal article" date="2018" name="PLoS Genet.">
        <title>Population sequencing reveals clonal diversity and ancestral inbreeding in the grapevine cultivar Chardonnay.</title>
        <authorList>
            <person name="Roach M.J."/>
            <person name="Johnson D.L."/>
            <person name="Bohlmann J."/>
            <person name="van Vuuren H.J."/>
            <person name="Jones S.J."/>
            <person name="Pretorius I.S."/>
            <person name="Schmidt S.A."/>
            <person name="Borneman A.R."/>
        </authorList>
    </citation>
    <scope>NUCLEOTIDE SEQUENCE [LARGE SCALE GENOMIC DNA]</scope>
    <source>
        <strain evidence="3">cv. Chardonnay</strain>
        <tissue evidence="2">Leaf</tissue>
    </source>
</reference>
<name>A0A438KBS4_VITVI</name>
<dbReference type="InterPro" id="IPR036691">
    <property type="entry name" value="Endo/exonu/phosph_ase_sf"/>
</dbReference>
<organism evidence="2 3">
    <name type="scientific">Vitis vinifera</name>
    <name type="common">Grape</name>
    <dbReference type="NCBI Taxonomy" id="29760"/>
    <lineage>
        <taxon>Eukaryota</taxon>
        <taxon>Viridiplantae</taxon>
        <taxon>Streptophyta</taxon>
        <taxon>Embryophyta</taxon>
        <taxon>Tracheophyta</taxon>
        <taxon>Spermatophyta</taxon>
        <taxon>Magnoliopsida</taxon>
        <taxon>eudicotyledons</taxon>
        <taxon>Gunneridae</taxon>
        <taxon>Pentapetalae</taxon>
        <taxon>rosids</taxon>
        <taxon>Vitales</taxon>
        <taxon>Vitaceae</taxon>
        <taxon>Viteae</taxon>
        <taxon>Vitis</taxon>
    </lineage>
</organism>
<dbReference type="EMBL" id="QGNW01000011">
    <property type="protein sequence ID" value="RVX18630.1"/>
    <property type="molecule type" value="Genomic_DNA"/>
</dbReference>
<protein>
    <recommendedName>
        <fullName evidence="1">DUF4283 domain-containing protein</fullName>
    </recommendedName>
</protein>
<evidence type="ECO:0000313" key="3">
    <source>
        <dbReference type="Proteomes" id="UP000288805"/>
    </source>
</evidence>